<gene>
    <name evidence="2" type="ORF">H3H39_04955</name>
</gene>
<organism evidence="2 3">
    <name type="scientific">Rugamonas apoptosis</name>
    <dbReference type="NCBI Taxonomy" id="2758570"/>
    <lineage>
        <taxon>Bacteria</taxon>
        <taxon>Pseudomonadati</taxon>
        <taxon>Pseudomonadota</taxon>
        <taxon>Betaproteobacteria</taxon>
        <taxon>Burkholderiales</taxon>
        <taxon>Oxalobacteraceae</taxon>
        <taxon>Telluria group</taxon>
        <taxon>Rugamonas</taxon>
    </lineage>
</organism>
<proteinExistence type="predicted"/>
<dbReference type="AlphaFoldDB" id="A0A7W2IJ52"/>
<feature type="signal peptide" evidence="1">
    <location>
        <begin position="1"/>
        <end position="21"/>
    </location>
</feature>
<evidence type="ECO:0000313" key="3">
    <source>
        <dbReference type="Proteomes" id="UP000573499"/>
    </source>
</evidence>
<comment type="caution">
    <text evidence="2">The sequence shown here is derived from an EMBL/GenBank/DDBJ whole genome shotgun (WGS) entry which is preliminary data.</text>
</comment>
<sequence>MPLIRPLLLCALSIIPSASWACRAPPAEQLVNPDVQIALANDIVLAKVISAARRLENGREVDYQFLAVKRLTGRNEQLFSLLGRAPGRSRDTTFDHHQDAAFWRRGGGRVMNDTDCVIYPDFVVGKTYLVFRDRPVTWRSFEEIDTADGRSLDDDKWFAYVQAHVRRQRNVDPQR</sequence>
<protein>
    <recommendedName>
        <fullName evidence="4">Lipoprotein</fullName>
    </recommendedName>
</protein>
<evidence type="ECO:0000313" key="2">
    <source>
        <dbReference type="EMBL" id="MBA5686400.1"/>
    </source>
</evidence>
<accession>A0A7W2IJ52</accession>
<evidence type="ECO:0000256" key="1">
    <source>
        <dbReference type="SAM" id="SignalP"/>
    </source>
</evidence>
<keyword evidence="3" id="KW-1185">Reference proteome</keyword>
<evidence type="ECO:0008006" key="4">
    <source>
        <dbReference type="Google" id="ProtNLM"/>
    </source>
</evidence>
<dbReference type="Proteomes" id="UP000573499">
    <property type="component" value="Unassembled WGS sequence"/>
</dbReference>
<dbReference type="RefSeq" id="WP_182152198.1">
    <property type="nucleotide sequence ID" value="NZ_JACEZU010000002.1"/>
</dbReference>
<reference evidence="2 3" key="1">
    <citation type="submission" date="2020-07" db="EMBL/GenBank/DDBJ databases">
        <title>Novel species isolated from subtropical streams in China.</title>
        <authorList>
            <person name="Lu H."/>
        </authorList>
    </citation>
    <scope>NUCLEOTIDE SEQUENCE [LARGE SCALE GENOMIC DNA]</scope>
    <source>
        <strain evidence="2 3">LX47W</strain>
    </source>
</reference>
<name>A0A7W2IJ52_9BURK</name>
<feature type="chain" id="PRO_5031200874" description="Lipoprotein" evidence="1">
    <location>
        <begin position="22"/>
        <end position="175"/>
    </location>
</feature>
<keyword evidence="1" id="KW-0732">Signal</keyword>
<dbReference type="EMBL" id="JACEZU010000002">
    <property type="protein sequence ID" value="MBA5686400.1"/>
    <property type="molecule type" value="Genomic_DNA"/>
</dbReference>